<evidence type="ECO:0000313" key="2">
    <source>
        <dbReference type="Proteomes" id="UP000178444"/>
    </source>
</evidence>
<dbReference type="EMBL" id="MGKO01000002">
    <property type="protein sequence ID" value="OGN28218.1"/>
    <property type="molecule type" value="Genomic_DNA"/>
</dbReference>
<name>A0A1F8GUA6_9BACT</name>
<sequence>MELKINFLENGREAALILTDEGRILDELIIPIDNSFDTLLVTSIDKIFKKNRIDKSSLKVVNVAPETDNGSVAYRTARAVGEALKS</sequence>
<evidence type="ECO:0000313" key="1">
    <source>
        <dbReference type="EMBL" id="OGN28218.1"/>
    </source>
</evidence>
<proteinExistence type="predicted"/>
<organism evidence="1 2">
    <name type="scientific">Candidatus Yanofskybacteria bacterium RIFCSPLOWO2_01_FULL_49_17</name>
    <dbReference type="NCBI Taxonomy" id="1802700"/>
    <lineage>
        <taxon>Bacteria</taxon>
        <taxon>Candidatus Yanofskyibacteriota</taxon>
    </lineage>
</organism>
<reference evidence="1 2" key="1">
    <citation type="journal article" date="2016" name="Nat. Commun.">
        <title>Thousands of microbial genomes shed light on interconnected biogeochemical processes in an aquifer system.</title>
        <authorList>
            <person name="Anantharaman K."/>
            <person name="Brown C.T."/>
            <person name="Hug L.A."/>
            <person name="Sharon I."/>
            <person name="Castelle C.J."/>
            <person name="Probst A.J."/>
            <person name="Thomas B.C."/>
            <person name="Singh A."/>
            <person name="Wilkins M.J."/>
            <person name="Karaoz U."/>
            <person name="Brodie E.L."/>
            <person name="Williams K.H."/>
            <person name="Hubbard S.S."/>
            <person name="Banfield J.F."/>
        </authorList>
    </citation>
    <scope>NUCLEOTIDE SEQUENCE [LARGE SCALE GENOMIC DNA]</scope>
</reference>
<comment type="caution">
    <text evidence="1">The sequence shown here is derived from an EMBL/GenBank/DDBJ whole genome shotgun (WGS) entry which is preliminary data.</text>
</comment>
<gene>
    <name evidence="1" type="ORF">A2941_02235</name>
</gene>
<dbReference type="AlphaFoldDB" id="A0A1F8GUA6"/>
<protein>
    <submittedName>
        <fullName evidence="1">Uncharacterized protein</fullName>
    </submittedName>
</protein>
<accession>A0A1F8GUA6</accession>
<dbReference type="Proteomes" id="UP000178444">
    <property type="component" value="Unassembled WGS sequence"/>
</dbReference>